<dbReference type="Proteomes" id="UP001153292">
    <property type="component" value="Chromosome 1"/>
</dbReference>
<name>A0ABN8EBR0_CHISP</name>
<dbReference type="InterPro" id="IPR043502">
    <property type="entry name" value="DNA/RNA_pol_sf"/>
</dbReference>
<feature type="domain" description="Integrase catalytic" evidence="1">
    <location>
        <begin position="1358"/>
        <end position="1540"/>
    </location>
</feature>
<dbReference type="Gene3D" id="3.30.70.270">
    <property type="match status" value="1"/>
</dbReference>
<dbReference type="InterPro" id="IPR001584">
    <property type="entry name" value="Integrase_cat-core"/>
</dbReference>
<evidence type="ECO:0000313" key="3">
    <source>
        <dbReference type="Proteomes" id="UP001153292"/>
    </source>
</evidence>
<dbReference type="InterPro" id="IPR041588">
    <property type="entry name" value="Integrase_H2C2"/>
</dbReference>
<dbReference type="PANTHER" id="PTHR47331">
    <property type="entry name" value="PHD-TYPE DOMAIN-CONTAINING PROTEIN"/>
    <property type="match status" value="1"/>
</dbReference>
<dbReference type="Gene3D" id="3.10.10.10">
    <property type="entry name" value="HIV Type 1 Reverse Transcriptase, subunit A, domain 1"/>
    <property type="match status" value="1"/>
</dbReference>
<dbReference type="CDD" id="cd01644">
    <property type="entry name" value="RT_pepA17"/>
    <property type="match status" value="1"/>
</dbReference>
<dbReference type="InterPro" id="IPR036397">
    <property type="entry name" value="RNaseH_sf"/>
</dbReference>
<organism evidence="2 3">
    <name type="scientific">Chilo suppressalis</name>
    <name type="common">Asiatic rice borer moth</name>
    <dbReference type="NCBI Taxonomy" id="168631"/>
    <lineage>
        <taxon>Eukaryota</taxon>
        <taxon>Metazoa</taxon>
        <taxon>Ecdysozoa</taxon>
        <taxon>Arthropoda</taxon>
        <taxon>Hexapoda</taxon>
        <taxon>Insecta</taxon>
        <taxon>Pterygota</taxon>
        <taxon>Neoptera</taxon>
        <taxon>Endopterygota</taxon>
        <taxon>Lepidoptera</taxon>
        <taxon>Glossata</taxon>
        <taxon>Ditrysia</taxon>
        <taxon>Pyraloidea</taxon>
        <taxon>Crambidae</taxon>
        <taxon>Crambinae</taxon>
        <taxon>Chilo</taxon>
    </lineage>
</organism>
<dbReference type="Pfam" id="PF03564">
    <property type="entry name" value="DUF1759"/>
    <property type="match status" value="1"/>
</dbReference>
<gene>
    <name evidence="2" type="ORF">CHILSU_LOCUS236</name>
</gene>
<sequence>MSLYSSADNLLRLSMALRGAAHEAVAVLLVTARDPTEVVQALDRRFGRPELIVIQETATIRALPRINNDSADLNKFACRVCNCVEVIKLLNQKPYLESPELYQCILSKLSPLLRNRWADFGYANYIHNSGITKLELLSRFLSREVDLQLQFGVITDSSISFKKVEKIHASSLNDIPVIAHEFKKSTNLSNNSEIVNKLCPYCGNNHTLSCCDIFNTLSINDRWQFVTDKKLCHKCLKKGSHNYKNCKMSKEVCKVKSCMFKHHRLLHDPTALVTHVSENDEDIEPGTSGASHSQIEKPSEVLHKDFSDIVAHNTSSFTAPQTSLRPLLKMIAVTVAGPLGTVDTYALLDDGSTATFIDADLASKIGAKGPVSKIKINCIGGLSKDTLVEYIDFNVKGRHSSVVHAVKNARCVTSLQLGRQTVCFDKISKFSHLTDIAPILCYENVQPKLIIGIDHWELAYPLAVKKGSKSEPVAIKTALGWVLFGCNSSRTKPVEFINHSLVSDLCNNENDNNLEELIKHQYSLDSIGITKRAPRSADDERAISILERTANRLPDGRFEVGLLWKSNNTVAPNSYALALSRFLGLEKKMMKDPAYAERYKQNIHDTLAKGYAEKCSQEPPLDSVCWYLPHFGVTNPNKPNKLRVVHDAAAKSNGVSLNNLLLTGPDLLQPLFDILLRFREGRVAMTADIKEMFPRFKIIEHDRDAQRFLWRDSPKDPLGVYRMSSMIFGAVSSPFTAMYMKNKNALEFKEEFPEAAHAIISDVYMDDYIGSVESADIAAELASDIVKIHARAGLEMRGWVSNDPTALKLLPRELVEERFKDKNICYSEYSSPFLSPPVRALGLIWQPITDTISFNTPAKNNDQASPDRLTKRKVLSLLMRVFDPLGILAPVVIRGRIMFQNVWRMNLNWDAVLPQPEVAAWNEWFKDLIITSQLQIPRCYNMQLIDPVAIELHLFADASEQAYTAVAYYRFLYPSGHIQLSLVSSRSRVAPLKPSSIPRLELQAALIAARLASTIVEGTRYKFTRRLFWCDSMNVLGWLRNDARCYKPFVAHRIGEIIELTNVCEWRWVPTHLNVADDATRLKRGALDKDSRWVKGPEFLLTSDWPIEPAIVRPILESKPTPKVYIHLTVEENCPVPLTADSSRFSSWTRLLRSTAQAHRFLFLLRIRALKKRGLCVDYSCRVSKSFFDFVPFPSTPTSRNQCDQSTLTADGLRFAEIHILRQSQIDSFPEDLRNIRNGQTSAPRSRLSKLPCSYDEDHLLRLSSRIVAAFGVSEEMKSPIMLDGNHHAVRLLVLHYHRKTAHANNETVINELRQLYWILSLRNTVRAVARACQSCRIRRASAFRPVMGNLPPARLAHHKRPFSFVGLDYFGPITISIGRRREKRYVALYTCLTVRAIHLEIVHSLSTDAAIMSLRRFIARRGTPSEIYSDNGTAFIGANRQLKQLYGQAVSDYATSEIIRWKFIPPSAPFMGGAWERLIKSVKTALKISLGDRTPSDEVLSTLLCEVEAIVNSRPLTHVPTNPNDQEALTPLHFILGSSSGRPFPASLQPSDLCSRQGWRRTLAMADIFWQRWIKEYLPTLCPRRVPGNVPTLKVGDVVIIADGTLPRSSWPRGRISAVYPGKDGVIRVADVSTPSGILRRPLKKLIASNLKRKGTMCRIAHLLYHYVLSMSF</sequence>
<dbReference type="Gene3D" id="3.30.420.10">
    <property type="entry name" value="Ribonuclease H-like superfamily/Ribonuclease H"/>
    <property type="match status" value="1"/>
</dbReference>
<dbReference type="PANTHER" id="PTHR47331:SF1">
    <property type="entry name" value="GAG-LIKE PROTEIN"/>
    <property type="match status" value="1"/>
</dbReference>
<accession>A0ABN8EBR0</accession>
<dbReference type="InterPro" id="IPR043128">
    <property type="entry name" value="Rev_trsase/Diguanyl_cyclase"/>
</dbReference>
<dbReference type="SUPFAM" id="SSF53098">
    <property type="entry name" value="Ribonuclease H-like"/>
    <property type="match status" value="1"/>
</dbReference>
<dbReference type="Pfam" id="PF05380">
    <property type="entry name" value="Peptidase_A17"/>
    <property type="match status" value="1"/>
</dbReference>
<reference evidence="2" key="1">
    <citation type="submission" date="2021-12" db="EMBL/GenBank/DDBJ databases">
        <authorList>
            <person name="King R."/>
        </authorList>
    </citation>
    <scope>NUCLEOTIDE SEQUENCE</scope>
</reference>
<dbReference type="PROSITE" id="PS50994">
    <property type="entry name" value="INTEGRASE"/>
    <property type="match status" value="1"/>
</dbReference>
<dbReference type="InterPro" id="IPR012337">
    <property type="entry name" value="RNaseH-like_sf"/>
</dbReference>
<dbReference type="EMBL" id="OU963894">
    <property type="protein sequence ID" value="CAH0663689.1"/>
    <property type="molecule type" value="Genomic_DNA"/>
</dbReference>
<dbReference type="InterPro" id="IPR008042">
    <property type="entry name" value="Retrotrans_Pao"/>
</dbReference>
<protein>
    <recommendedName>
        <fullName evidence="1">Integrase catalytic domain-containing protein</fullName>
    </recommendedName>
</protein>
<dbReference type="InterPro" id="IPR005312">
    <property type="entry name" value="DUF1759"/>
</dbReference>
<evidence type="ECO:0000259" key="1">
    <source>
        <dbReference type="PROSITE" id="PS50994"/>
    </source>
</evidence>
<dbReference type="Pfam" id="PF18701">
    <property type="entry name" value="DUF5641"/>
    <property type="match status" value="1"/>
</dbReference>
<evidence type="ECO:0000313" key="2">
    <source>
        <dbReference type="EMBL" id="CAH0663689.1"/>
    </source>
</evidence>
<proteinExistence type="predicted"/>
<dbReference type="InterPro" id="IPR040676">
    <property type="entry name" value="DUF5641"/>
</dbReference>
<dbReference type="SUPFAM" id="SSF56672">
    <property type="entry name" value="DNA/RNA polymerases"/>
    <property type="match status" value="1"/>
</dbReference>
<dbReference type="Pfam" id="PF17921">
    <property type="entry name" value="Integrase_H2C2"/>
    <property type="match status" value="1"/>
</dbReference>
<keyword evidence="3" id="KW-1185">Reference proteome</keyword>